<evidence type="ECO:0000313" key="2">
    <source>
        <dbReference type="Proteomes" id="UP000790377"/>
    </source>
</evidence>
<comment type="caution">
    <text evidence="1">The sequence shown here is derived from an EMBL/GenBank/DDBJ whole genome shotgun (WGS) entry which is preliminary data.</text>
</comment>
<proteinExistence type="predicted"/>
<dbReference type="EMBL" id="MU267881">
    <property type="protein sequence ID" value="KAH7907689.1"/>
    <property type="molecule type" value="Genomic_DNA"/>
</dbReference>
<evidence type="ECO:0000313" key="1">
    <source>
        <dbReference type="EMBL" id="KAH7907689.1"/>
    </source>
</evidence>
<dbReference type="Proteomes" id="UP000790377">
    <property type="component" value="Unassembled WGS sequence"/>
</dbReference>
<keyword evidence="2" id="KW-1185">Reference proteome</keyword>
<accession>A0ACB8A2L7</accession>
<sequence length="140" mass="15389">MLHVFELLFVALIVAPTAILATPCTHKTPFRKSADTWALQVYRNEVCTGAHDYFSHSLSNKKGAHACSDLGAISAAHVGSFAYNIRGSKRSVMFWSKYGCNGTQTGEFPIASEANPSLPTYNLSWALKNSRSFHVESVDY</sequence>
<reference evidence="1" key="1">
    <citation type="journal article" date="2021" name="New Phytol.">
        <title>Evolutionary innovations through gain and loss of genes in the ectomycorrhizal Boletales.</title>
        <authorList>
            <person name="Wu G."/>
            <person name="Miyauchi S."/>
            <person name="Morin E."/>
            <person name="Kuo A."/>
            <person name="Drula E."/>
            <person name="Varga T."/>
            <person name="Kohler A."/>
            <person name="Feng B."/>
            <person name="Cao Y."/>
            <person name="Lipzen A."/>
            <person name="Daum C."/>
            <person name="Hundley H."/>
            <person name="Pangilinan J."/>
            <person name="Johnson J."/>
            <person name="Barry K."/>
            <person name="LaButti K."/>
            <person name="Ng V."/>
            <person name="Ahrendt S."/>
            <person name="Min B."/>
            <person name="Choi I.G."/>
            <person name="Park H."/>
            <person name="Plett J.M."/>
            <person name="Magnuson J."/>
            <person name="Spatafora J.W."/>
            <person name="Nagy L.G."/>
            <person name="Henrissat B."/>
            <person name="Grigoriev I.V."/>
            <person name="Yang Z.L."/>
            <person name="Xu J."/>
            <person name="Martin F.M."/>
        </authorList>
    </citation>
    <scope>NUCLEOTIDE SEQUENCE</scope>
    <source>
        <strain evidence="1">ATCC 28755</strain>
    </source>
</reference>
<name>A0ACB8A2L7_9AGAM</name>
<protein>
    <submittedName>
        <fullName evidence="1">Uncharacterized protein</fullName>
    </submittedName>
</protein>
<organism evidence="1 2">
    <name type="scientific">Hygrophoropsis aurantiaca</name>
    <dbReference type="NCBI Taxonomy" id="72124"/>
    <lineage>
        <taxon>Eukaryota</taxon>
        <taxon>Fungi</taxon>
        <taxon>Dikarya</taxon>
        <taxon>Basidiomycota</taxon>
        <taxon>Agaricomycotina</taxon>
        <taxon>Agaricomycetes</taxon>
        <taxon>Agaricomycetidae</taxon>
        <taxon>Boletales</taxon>
        <taxon>Coniophorineae</taxon>
        <taxon>Hygrophoropsidaceae</taxon>
        <taxon>Hygrophoropsis</taxon>
    </lineage>
</organism>
<gene>
    <name evidence="1" type="ORF">BJ138DRAFT_456514</name>
</gene>